<dbReference type="Proteomes" id="UP000442533">
    <property type="component" value="Unassembled WGS sequence"/>
</dbReference>
<evidence type="ECO:0000256" key="1">
    <source>
        <dbReference type="PROSITE-ProRule" id="PRU00169"/>
    </source>
</evidence>
<evidence type="ECO:0000259" key="2">
    <source>
        <dbReference type="PROSITE" id="PS50110"/>
    </source>
</evidence>
<feature type="modified residue" description="4-aspartylphosphate" evidence="1">
    <location>
        <position position="66"/>
    </location>
</feature>
<gene>
    <name evidence="5" type="ORF">GL279_05230</name>
</gene>
<keyword evidence="1" id="KW-0597">Phosphoprotein</keyword>
<protein>
    <submittedName>
        <fullName evidence="5">Diguanylate cyclase</fullName>
    </submittedName>
</protein>
<reference evidence="5 6" key="1">
    <citation type="submission" date="2019-11" db="EMBL/GenBank/DDBJ databases">
        <authorList>
            <person name="Dong K."/>
        </authorList>
    </citation>
    <scope>NUCLEOTIDE SEQUENCE [LARGE SCALE GENOMIC DNA]</scope>
    <source>
        <strain evidence="5 6">JCM 17370</strain>
    </source>
</reference>
<dbReference type="PROSITE" id="PS50887">
    <property type="entry name" value="GGDEF"/>
    <property type="match status" value="1"/>
</dbReference>
<dbReference type="OrthoDB" id="9812260at2"/>
<dbReference type="CDD" id="cd01949">
    <property type="entry name" value="GGDEF"/>
    <property type="match status" value="1"/>
</dbReference>
<dbReference type="Pfam" id="PF00072">
    <property type="entry name" value="Response_reg"/>
    <property type="match status" value="1"/>
</dbReference>
<dbReference type="SUPFAM" id="SSF52172">
    <property type="entry name" value="CheY-like"/>
    <property type="match status" value="1"/>
</dbReference>
<feature type="domain" description="PAS" evidence="3">
    <location>
        <begin position="153"/>
        <end position="191"/>
    </location>
</feature>
<sequence length="444" mass="48350">MTQTLAPDQTAELARPRILIVDDIAANLTAMRVLLRHVDAELITAQSGNEALSLALDHQFALVLLDVQMPEMDGFEVAGFLRDNPFSADTPLIFMTASNADEFNQLKGYDSGAIDYIGKPINERILLSKVGLFLDLWRSRQQLMQALAQVHQQRQILRATFDAVGDGIIATDIHGAVTWMNPAAERMTGWSAAAGRPLRQVLPLETPEGRDLGDALFAAPAPDMPPYLMLRRREDRCLPVSCTASAVLDTDEQPIGGVVVFRDASQAYARQLALQDKAETDPLTGLLNRAGFNRRLQAMLAARGGNRRDLALLFGDLDKFKPVNDGFGHAAGDMVLREIATRMGRCMREVDVAARWAGDEFAVLMPCDELGEAQQLAARLTEALREPIAIGKAGIAVSVGISIGISMASAAGWDHAAMLDEADRLLYAKKAQRARDGRIAEVAR</sequence>
<dbReference type="PANTHER" id="PTHR44757:SF2">
    <property type="entry name" value="BIOFILM ARCHITECTURE MAINTENANCE PROTEIN MBAA"/>
    <property type="match status" value="1"/>
</dbReference>
<dbReference type="NCBIfam" id="TIGR00254">
    <property type="entry name" value="GGDEF"/>
    <property type="match status" value="1"/>
</dbReference>
<dbReference type="SMART" id="SM00091">
    <property type="entry name" value="PAS"/>
    <property type="match status" value="1"/>
</dbReference>
<dbReference type="RefSeq" id="WP_155063559.1">
    <property type="nucleotide sequence ID" value="NZ_WMIF01000005.1"/>
</dbReference>
<dbReference type="Gene3D" id="3.30.450.20">
    <property type="entry name" value="PAS domain"/>
    <property type="match status" value="1"/>
</dbReference>
<dbReference type="NCBIfam" id="TIGR00229">
    <property type="entry name" value="sensory_box"/>
    <property type="match status" value="1"/>
</dbReference>
<proteinExistence type="predicted"/>
<dbReference type="SUPFAM" id="SSF55785">
    <property type="entry name" value="PYP-like sensor domain (PAS domain)"/>
    <property type="match status" value="1"/>
</dbReference>
<dbReference type="PANTHER" id="PTHR44757">
    <property type="entry name" value="DIGUANYLATE CYCLASE DGCP"/>
    <property type="match status" value="1"/>
</dbReference>
<dbReference type="SMART" id="SM00267">
    <property type="entry name" value="GGDEF"/>
    <property type="match status" value="1"/>
</dbReference>
<dbReference type="InterPro" id="IPR000160">
    <property type="entry name" value="GGDEF_dom"/>
</dbReference>
<accession>A0A844GZD9</accession>
<name>A0A844GZD9_9RHOB</name>
<dbReference type="Gene3D" id="3.30.70.270">
    <property type="match status" value="1"/>
</dbReference>
<feature type="domain" description="GGDEF" evidence="4">
    <location>
        <begin position="308"/>
        <end position="444"/>
    </location>
</feature>
<dbReference type="Pfam" id="PF00990">
    <property type="entry name" value="GGDEF"/>
    <property type="match status" value="1"/>
</dbReference>
<dbReference type="InterPro" id="IPR029787">
    <property type="entry name" value="Nucleotide_cyclase"/>
</dbReference>
<dbReference type="InterPro" id="IPR035965">
    <property type="entry name" value="PAS-like_dom_sf"/>
</dbReference>
<dbReference type="CDD" id="cd00130">
    <property type="entry name" value="PAS"/>
    <property type="match status" value="1"/>
</dbReference>
<dbReference type="InterPro" id="IPR043128">
    <property type="entry name" value="Rev_trsase/Diguanyl_cyclase"/>
</dbReference>
<dbReference type="InterPro" id="IPR052155">
    <property type="entry name" value="Biofilm_reg_signaling"/>
</dbReference>
<dbReference type="InterPro" id="IPR000014">
    <property type="entry name" value="PAS"/>
</dbReference>
<evidence type="ECO:0000313" key="6">
    <source>
        <dbReference type="Proteomes" id="UP000442533"/>
    </source>
</evidence>
<dbReference type="SUPFAM" id="SSF55073">
    <property type="entry name" value="Nucleotide cyclase"/>
    <property type="match status" value="1"/>
</dbReference>
<dbReference type="PROSITE" id="PS50112">
    <property type="entry name" value="PAS"/>
    <property type="match status" value="1"/>
</dbReference>
<comment type="caution">
    <text evidence="5">The sequence shown here is derived from an EMBL/GenBank/DDBJ whole genome shotgun (WGS) entry which is preliminary data.</text>
</comment>
<dbReference type="Gene3D" id="3.40.50.2300">
    <property type="match status" value="1"/>
</dbReference>
<evidence type="ECO:0000259" key="3">
    <source>
        <dbReference type="PROSITE" id="PS50112"/>
    </source>
</evidence>
<feature type="domain" description="Response regulatory" evidence="2">
    <location>
        <begin position="17"/>
        <end position="134"/>
    </location>
</feature>
<dbReference type="PROSITE" id="PS50110">
    <property type="entry name" value="RESPONSE_REGULATORY"/>
    <property type="match status" value="1"/>
</dbReference>
<evidence type="ECO:0000259" key="4">
    <source>
        <dbReference type="PROSITE" id="PS50887"/>
    </source>
</evidence>
<dbReference type="InterPro" id="IPR001789">
    <property type="entry name" value="Sig_transdc_resp-reg_receiver"/>
</dbReference>
<dbReference type="GO" id="GO:0000160">
    <property type="term" value="P:phosphorelay signal transduction system"/>
    <property type="evidence" value="ECO:0007669"/>
    <property type="project" value="InterPro"/>
</dbReference>
<keyword evidence="6" id="KW-1185">Reference proteome</keyword>
<evidence type="ECO:0000313" key="5">
    <source>
        <dbReference type="EMBL" id="MTH33999.1"/>
    </source>
</evidence>
<dbReference type="EMBL" id="WMIF01000005">
    <property type="protein sequence ID" value="MTH33999.1"/>
    <property type="molecule type" value="Genomic_DNA"/>
</dbReference>
<dbReference type="AlphaFoldDB" id="A0A844GZD9"/>
<dbReference type="SMART" id="SM00448">
    <property type="entry name" value="REC"/>
    <property type="match status" value="1"/>
</dbReference>
<dbReference type="Pfam" id="PF13188">
    <property type="entry name" value="PAS_8"/>
    <property type="match status" value="1"/>
</dbReference>
<organism evidence="5 6">
    <name type="scientific">Paracoccus limosus</name>
    <dbReference type="NCBI Taxonomy" id="913252"/>
    <lineage>
        <taxon>Bacteria</taxon>
        <taxon>Pseudomonadati</taxon>
        <taxon>Pseudomonadota</taxon>
        <taxon>Alphaproteobacteria</taxon>
        <taxon>Rhodobacterales</taxon>
        <taxon>Paracoccaceae</taxon>
        <taxon>Paracoccus</taxon>
    </lineage>
</organism>
<dbReference type="InterPro" id="IPR011006">
    <property type="entry name" value="CheY-like_superfamily"/>
</dbReference>